<dbReference type="RefSeq" id="WP_264512573.1">
    <property type="nucleotide sequence ID" value="NZ_JAPDDR010000003.1"/>
</dbReference>
<comment type="caution">
    <text evidence="2">The sequence shown here is derived from an EMBL/GenBank/DDBJ whole genome shotgun (WGS) entry which is preliminary data.</text>
</comment>
<evidence type="ECO:0000313" key="2">
    <source>
        <dbReference type="EMBL" id="MCW1913280.1"/>
    </source>
</evidence>
<evidence type="ECO:0000313" key="3">
    <source>
        <dbReference type="Proteomes" id="UP001165653"/>
    </source>
</evidence>
<feature type="transmembrane region" description="Helical" evidence="1">
    <location>
        <begin position="20"/>
        <end position="41"/>
    </location>
</feature>
<protein>
    <submittedName>
        <fullName evidence="2">Uncharacterized protein</fullName>
    </submittedName>
</protein>
<gene>
    <name evidence="2" type="ORF">OJ996_06840</name>
</gene>
<keyword evidence="3" id="KW-1185">Reference proteome</keyword>
<feature type="transmembrane region" description="Helical" evidence="1">
    <location>
        <begin position="53"/>
        <end position="76"/>
    </location>
</feature>
<feature type="transmembrane region" description="Helical" evidence="1">
    <location>
        <begin position="96"/>
        <end position="114"/>
    </location>
</feature>
<sequence>MDSSSISGKPVPGWTFLRFFLWLMPGFLTVCLLAVLSFPGTPLHLAQSNPRQLLAGASALLLAVACAWLDSFLAPATHRIAGVSPRRRAAWTGRMTVIQVLVLPVVFLIFVALAESKGIRV</sequence>
<keyword evidence="1" id="KW-1133">Transmembrane helix</keyword>
<organism evidence="2 3">
    <name type="scientific">Luteolibacter rhizosphaerae</name>
    <dbReference type="NCBI Taxonomy" id="2989719"/>
    <lineage>
        <taxon>Bacteria</taxon>
        <taxon>Pseudomonadati</taxon>
        <taxon>Verrucomicrobiota</taxon>
        <taxon>Verrucomicrobiia</taxon>
        <taxon>Verrucomicrobiales</taxon>
        <taxon>Verrucomicrobiaceae</taxon>
        <taxon>Luteolibacter</taxon>
    </lineage>
</organism>
<keyword evidence="1" id="KW-0472">Membrane</keyword>
<name>A0ABT3G205_9BACT</name>
<dbReference type="Proteomes" id="UP001165653">
    <property type="component" value="Unassembled WGS sequence"/>
</dbReference>
<reference evidence="2" key="1">
    <citation type="submission" date="2022-10" db="EMBL/GenBank/DDBJ databases">
        <title>Luteolibacter sp. GHJ8, whole genome shotgun sequencing project.</title>
        <authorList>
            <person name="Zhao G."/>
            <person name="Shen L."/>
        </authorList>
    </citation>
    <scope>NUCLEOTIDE SEQUENCE</scope>
    <source>
        <strain evidence="2">GHJ8</strain>
    </source>
</reference>
<proteinExistence type="predicted"/>
<dbReference type="EMBL" id="JAPDDR010000003">
    <property type="protein sequence ID" value="MCW1913280.1"/>
    <property type="molecule type" value="Genomic_DNA"/>
</dbReference>
<evidence type="ECO:0000256" key="1">
    <source>
        <dbReference type="SAM" id="Phobius"/>
    </source>
</evidence>
<accession>A0ABT3G205</accession>
<keyword evidence="1" id="KW-0812">Transmembrane</keyword>